<keyword evidence="20 24" id="KW-0472">Membrane</keyword>
<evidence type="ECO:0000256" key="11">
    <source>
        <dbReference type="ARBA" id="ARBA00022723"/>
    </source>
</evidence>
<keyword evidence="6 24" id="KW-0813">Transport</keyword>
<comment type="cofactor">
    <cofactor evidence="1 24">
        <name>FAD</name>
        <dbReference type="ChEBI" id="CHEBI:57692"/>
    </cofactor>
</comment>
<comment type="subcellular location">
    <subcellularLocation>
        <location evidence="3">Cell inner membrane</location>
    </subcellularLocation>
    <subcellularLocation>
        <location evidence="24">Cell membrane</location>
        <topology evidence="24">Single-pass membrane protein</topology>
    </subcellularLocation>
</comment>
<keyword evidence="11 24" id="KW-0479">Metal-binding</keyword>
<feature type="transmembrane region" description="Helical" evidence="24">
    <location>
        <begin position="6"/>
        <end position="25"/>
    </location>
</feature>
<dbReference type="NCBIfam" id="TIGR01941">
    <property type="entry name" value="nqrF"/>
    <property type="match status" value="1"/>
</dbReference>
<accession>A0A2G0QA27</accession>
<comment type="cofactor">
    <cofactor evidence="24">
        <name>[2Fe-2S] cluster</name>
        <dbReference type="ChEBI" id="CHEBI:190135"/>
    </cofactor>
    <text evidence="24">Binds 1 [2Fe-2S] cluster.</text>
</comment>
<dbReference type="InterPro" id="IPR012675">
    <property type="entry name" value="Beta-grasp_dom_sf"/>
</dbReference>
<dbReference type="AlphaFoldDB" id="A0A2G0QA27"/>
<evidence type="ECO:0000313" key="29">
    <source>
        <dbReference type="Proteomes" id="UP000094600"/>
    </source>
</evidence>
<keyword evidence="8" id="KW-0997">Cell inner membrane</keyword>
<evidence type="ECO:0000256" key="21">
    <source>
        <dbReference type="ARBA" id="ARBA00023201"/>
    </source>
</evidence>
<dbReference type="InterPro" id="IPR017938">
    <property type="entry name" value="Riboflavin_synthase-like_b-brl"/>
</dbReference>
<feature type="binding site" evidence="24">
    <location>
        <position position="111"/>
    </location>
    <ligand>
        <name>[2Fe-2S] cluster</name>
        <dbReference type="ChEBI" id="CHEBI:190135"/>
    </ligand>
</feature>
<evidence type="ECO:0000256" key="10">
    <source>
        <dbReference type="ARBA" id="ARBA00022714"/>
    </source>
</evidence>
<dbReference type="PIRSF" id="PIRSF000044">
    <property type="entry name" value="Cis_Diol_DH_RD"/>
    <property type="match status" value="1"/>
</dbReference>
<keyword evidence="24" id="KW-0812">Transmembrane</keyword>
<dbReference type="Pfam" id="PF00111">
    <property type="entry name" value="Fer2"/>
    <property type="match status" value="1"/>
</dbReference>
<dbReference type="Gene3D" id="2.40.30.10">
    <property type="entry name" value="Translation factors"/>
    <property type="match status" value="1"/>
</dbReference>
<evidence type="ECO:0000256" key="20">
    <source>
        <dbReference type="ARBA" id="ARBA00023136"/>
    </source>
</evidence>
<dbReference type="CDD" id="cd06188">
    <property type="entry name" value="NADH_quinone_reductase"/>
    <property type="match status" value="1"/>
</dbReference>
<keyword evidence="14 24" id="KW-0408">Iron</keyword>
<dbReference type="GO" id="GO:0005886">
    <property type="term" value="C:plasma membrane"/>
    <property type="evidence" value="ECO:0007669"/>
    <property type="project" value="UniProtKB-SubCell"/>
</dbReference>
<dbReference type="HAMAP" id="MF_00430">
    <property type="entry name" value="NqrF"/>
    <property type="match status" value="1"/>
</dbReference>
<keyword evidence="16 24" id="KW-0520">NAD</keyword>
<reference evidence="28 30" key="2">
    <citation type="journal article" date="2017" name="Nat. Microbiol.">
        <title>Natural product diversity associated with the nematode symbionts Photorhabdus and Xenorhabdus.</title>
        <authorList>
            <person name="Tobias N.J."/>
            <person name="Wolff H."/>
            <person name="Djahanschiri B."/>
            <person name="Grundmann F."/>
            <person name="Kronenwerth M."/>
            <person name="Shi Y.M."/>
            <person name="Simonyi S."/>
            <person name="Grun P."/>
            <person name="Shapiro-Ilan D."/>
            <person name="Pidot S.J."/>
            <person name="Stinear T.P."/>
            <person name="Ebersberger I."/>
            <person name="Bode H.B."/>
        </authorList>
    </citation>
    <scope>NUCLEOTIDE SEQUENCE [LARGE SCALE GENOMIC DNA]</scope>
    <source>
        <strain evidence="28 30">DSM 17903</strain>
    </source>
</reference>
<dbReference type="InterPro" id="IPR001709">
    <property type="entry name" value="Flavoprot_Pyr_Nucl_cyt_Rdtase"/>
</dbReference>
<dbReference type="Gene3D" id="3.40.50.80">
    <property type="entry name" value="Nucleotide-binding domain of ferredoxin-NADP reductase (FNR) module"/>
    <property type="match status" value="1"/>
</dbReference>
<dbReference type="Proteomes" id="UP000094600">
    <property type="component" value="Chromosome"/>
</dbReference>
<keyword evidence="24" id="KW-1133">Transmembrane helix</keyword>
<keyword evidence="10 24" id="KW-0001">2Fe-2S</keyword>
<dbReference type="InterPro" id="IPR008333">
    <property type="entry name" value="Cbr1-like_FAD-bd_dom"/>
</dbReference>
<evidence type="ECO:0000313" key="30">
    <source>
        <dbReference type="Proteomes" id="UP000225433"/>
    </source>
</evidence>
<organism evidence="28 30">
    <name type="scientific">Xenorhabdus hominickii</name>
    <dbReference type="NCBI Taxonomy" id="351679"/>
    <lineage>
        <taxon>Bacteria</taxon>
        <taxon>Pseudomonadati</taxon>
        <taxon>Pseudomonadota</taxon>
        <taxon>Gammaproteobacteria</taxon>
        <taxon>Enterobacterales</taxon>
        <taxon>Morganellaceae</taxon>
        <taxon>Xenorhabdus</taxon>
    </lineage>
</organism>
<evidence type="ECO:0000259" key="26">
    <source>
        <dbReference type="PROSITE" id="PS51384"/>
    </source>
</evidence>
<evidence type="ECO:0000313" key="27">
    <source>
        <dbReference type="EMBL" id="AOM40949.1"/>
    </source>
</evidence>
<comment type="subunit">
    <text evidence="5 24">Composed of six subunits; NqrA, NqrB, NqrC, NqrD, NqrE and NqrF.</text>
</comment>
<evidence type="ECO:0000256" key="7">
    <source>
        <dbReference type="ARBA" id="ARBA00022475"/>
    </source>
</evidence>
<dbReference type="GO" id="GO:0016655">
    <property type="term" value="F:oxidoreductase activity, acting on NAD(P)H, quinone or similar compound as acceptor"/>
    <property type="evidence" value="ECO:0007669"/>
    <property type="project" value="InterPro"/>
</dbReference>
<evidence type="ECO:0000256" key="2">
    <source>
        <dbReference type="ARBA" id="ARBA00002972"/>
    </source>
</evidence>
<keyword evidence="17 24" id="KW-0915">Sodium</keyword>
<evidence type="ECO:0000256" key="6">
    <source>
        <dbReference type="ARBA" id="ARBA00022448"/>
    </source>
</evidence>
<keyword evidence="15 24" id="KW-0411">Iron-sulfur</keyword>
<evidence type="ECO:0000256" key="16">
    <source>
        <dbReference type="ARBA" id="ARBA00023027"/>
    </source>
</evidence>
<comment type="catalytic activity">
    <reaction evidence="23 24">
        <text>a ubiquinone + n Na(+)(in) + NADH + H(+) = a ubiquinol + n Na(+)(out) + NAD(+)</text>
        <dbReference type="Rhea" id="RHEA:47748"/>
        <dbReference type="Rhea" id="RHEA-COMP:9565"/>
        <dbReference type="Rhea" id="RHEA-COMP:9566"/>
        <dbReference type="ChEBI" id="CHEBI:15378"/>
        <dbReference type="ChEBI" id="CHEBI:16389"/>
        <dbReference type="ChEBI" id="CHEBI:17976"/>
        <dbReference type="ChEBI" id="CHEBI:29101"/>
        <dbReference type="ChEBI" id="CHEBI:57540"/>
        <dbReference type="ChEBI" id="CHEBI:57945"/>
        <dbReference type="EC" id="7.2.1.1"/>
    </reaction>
</comment>
<dbReference type="KEGG" id="xho:A9255_10385"/>
<evidence type="ECO:0000256" key="9">
    <source>
        <dbReference type="ARBA" id="ARBA00022630"/>
    </source>
</evidence>
<keyword evidence="29" id="KW-1185">Reference proteome</keyword>
<dbReference type="SUPFAM" id="SSF63380">
    <property type="entry name" value="Riboflavin synthase domain-like"/>
    <property type="match status" value="1"/>
</dbReference>
<evidence type="ECO:0000256" key="8">
    <source>
        <dbReference type="ARBA" id="ARBA00022519"/>
    </source>
</evidence>
<dbReference type="InterPro" id="IPR001433">
    <property type="entry name" value="OxRdtase_FAD/NAD-bd"/>
</dbReference>
<dbReference type="EC" id="7.2.1.1" evidence="24"/>
<dbReference type="Proteomes" id="UP000225433">
    <property type="component" value="Unassembled WGS sequence"/>
</dbReference>
<sequence length="408" mass="45714">MDIIILGVVMFTLIVLVLTAMILFAKSKLVNTGDIKIEVNGDEDKSFNAPAGDKLLNMLSNQGIFVSSACGGGGSCGQCRVKISEGGGDILPTELSHINKREAKEGCRLACQVNVKQDLKIELPEEIFGVKKWECEVISNDNKATFIKELKLKIPDGEVVPFRAGGYIQIECPPHVARYSDYDVPDEYREDWDKFNLFRYVSEVKEPTVRAYSMANYPEEHGIIMLNVRIATPPPRNPDVTPGIMSSYIWSLKSGDKVTISGPFGEFFAKKTEAEMVFIGGGAGMAPMRSHIFDQLNRLNSKRKISFWYGARSKREMFYTEDFDQLAAENENFNWNVALSDALPEDNWDGYTGFIHNVLYENYLKDHPAPEDCEFYMCGPPVMNAAVIKMLKDLGVEDENIMLDDFGG</sequence>
<comment type="similarity">
    <text evidence="22">Belongs to the Fre/LuxG FAD/NAD(P) flavoprotein oxidoreductase family.</text>
</comment>
<evidence type="ECO:0000256" key="4">
    <source>
        <dbReference type="ARBA" id="ARBA00005570"/>
    </source>
</evidence>
<evidence type="ECO:0000256" key="12">
    <source>
        <dbReference type="ARBA" id="ARBA00022827"/>
    </source>
</evidence>
<comment type="function">
    <text evidence="2 24">NQR complex catalyzes the reduction of ubiquinone-1 to ubiquinol by two successive reactions, coupled with the transport of Na(+) ions from the cytoplasm to the periplasm. The first step is catalyzed by NqrF, which accepts electrons from NADH and reduces ubiquinone-1 to ubisemiquinone by a one-electron transfer pathway.</text>
</comment>
<proteinExistence type="inferred from homology"/>
<dbReference type="FunFam" id="2.40.30.10:FF:000064">
    <property type="entry name" value="Na(+)-translocating NADH-quinone reductase subunit F"/>
    <property type="match status" value="1"/>
</dbReference>
<dbReference type="EMBL" id="NJAI01000002">
    <property type="protein sequence ID" value="PHM56076.1"/>
    <property type="molecule type" value="Genomic_DNA"/>
</dbReference>
<evidence type="ECO:0000256" key="22">
    <source>
        <dbReference type="ARBA" id="ARBA00038177"/>
    </source>
</evidence>
<protein>
    <recommendedName>
        <fullName evidence="24">Na(+)-translocating NADH-quinone reductase subunit F</fullName>
        <shortName evidence="24">Na(+)-NQR subunit F</shortName>
        <shortName evidence="24">Na(+)-translocating NQR subunit F</shortName>
        <ecNumber evidence="24">7.2.1.1</ecNumber>
    </recommendedName>
    <alternativeName>
        <fullName evidence="24">NQR complex subunit F</fullName>
    </alternativeName>
    <alternativeName>
        <fullName evidence="24">NQR-1 subunit F</fullName>
    </alternativeName>
</protein>
<dbReference type="PROSITE" id="PS51384">
    <property type="entry name" value="FAD_FR"/>
    <property type="match status" value="1"/>
</dbReference>
<dbReference type="RefSeq" id="WP_069316641.1">
    <property type="nucleotide sequence ID" value="NZ_CAWNQJ010000046.1"/>
</dbReference>
<dbReference type="GO" id="GO:0046872">
    <property type="term" value="F:metal ion binding"/>
    <property type="evidence" value="ECO:0007669"/>
    <property type="project" value="UniProtKB-KW"/>
</dbReference>
<dbReference type="PANTHER" id="PTHR43644:SF1">
    <property type="entry name" value="NAD(P)H-FLAVIN REDUCTASE"/>
    <property type="match status" value="1"/>
</dbReference>
<dbReference type="InterPro" id="IPR036010">
    <property type="entry name" value="2Fe-2S_ferredoxin-like_sf"/>
</dbReference>
<feature type="domain" description="2Fe-2S ferredoxin-type" evidence="25">
    <location>
        <begin position="33"/>
        <end position="127"/>
    </location>
</feature>
<dbReference type="GO" id="GO:0006814">
    <property type="term" value="P:sodium ion transport"/>
    <property type="evidence" value="ECO:0007669"/>
    <property type="project" value="UniProtKB-UniRule"/>
</dbReference>
<evidence type="ECO:0000256" key="5">
    <source>
        <dbReference type="ARBA" id="ARBA00011309"/>
    </source>
</evidence>
<evidence type="ECO:0000256" key="17">
    <source>
        <dbReference type="ARBA" id="ARBA00023053"/>
    </source>
</evidence>
<keyword evidence="7 24" id="KW-1003">Cell membrane</keyword>
<dbReference type="SUPFAM" id="SSF52343">
    <property type="entry name" value="Ferredoxin reductase-like, C-terminal NADP-linked domain"/>
    <property type="match status" value="1"/>
</dbReference>
<dbReference type="InterPro" id="IPR001041">
    <property type="entry name" value="2Fe-2S_ferredoxin-type"/>
</dbReference>
<feature type="domain" description="FAD-binding FR-type" evidence="26">
    <location>
        <begin position="130"/>
        <end position="270"/>
    </location>
</feature>
<keyword evidence="21 24" id="KW-0739">Sodium transport</keyword>
<comment type="similarity">
    <text evidence="4 24">Belongs to the NqrF family.</text>
</comment>
<evidence type="ECO:0000256" key="3">
    <source>
        <dbReference type="ARBA" id="ARBA00004533"/>
    </source>
</evidence>
<feature type="binding site" evidence="24">
    <location>
        <position position="70"/>
    </location>
    <ligand>
        <name>[2Fe-2S] cluster</name>
        <dbReference type="ChEBI" id="CHEBI:190135"/>
    </ligand>
</feature>
<evidence type="ECO:0000256" key="19">
    <source>
        <dbReference type="ARBA" id="ARBA00023075"/>
    </source>
</evidence>
<evidence type="ECO:0000256" key="23">
    <source>
        <dbReference type="ARBA" id="ARBA00048891"/>
    </source>
</evidence>
<feature type="binding site" evidence="24">
    <location>
        <position position="79"/>
    </location>
    <ligand>
        <name>[2Fe-2S] cluster</name>
        <dbReference type="ChEBI" id="CHEBI:190135"/>
    </ligand>
</feature>
<dbReference type="PRINTS" id="PR00371">
    <property type="entry name" value="FPNCR"/>
</dbReference>
<dbReference type="FunFam" id="3.40.50.80:FF:000014">
    <property type="entry name" value="Na(+)-translocating NADH-quinone reductase subunit F"/>
    <property type="match status" value="1"/>
</dbReference>
<evidence type="ECO:0000256" key="13">
    <source>
        <dbReference type="ARBA" id="ARBA00022967"/>
    </source>
</evidence>
<dbReference type="InterPro" id="IPR039261">
    <property type="entry name" value="FNR_nucleotide-bd"/>
</dbReference>
<evidence type="ECO:0000256" key="24">
    <source>
        <dbReference type="HAMAP-Rule" id="MF_00430"/>
    </source>
</evidence>
<dbReference type="PROSITE" id="PS51085">
    <property type="entry name" value="2FE2S_FER_2"/>
    <property type="match status" value="1"/>
</dbReference>
<reference evidence="27 29" key="1">
    <citation type="submission" date="2016-06" db="EMBL/GenBank/DDBJ databases">
        <title>Bacterial characters and pathogenicity of Xenorhabdus hominickii from an entomopathogenic nematode, Steinernema monticolum.</title>
        <authorList>
            <person name="Park Y."/>
            <person name="Kim Y."/>
        </authorList>
    </citation>
    <scope>NUCLEOTIDE SEQUENCE [LARGE SCALE GENOMIC DNA]</scope>
    <source>
        <strain evidence="27 29">ANU1</strain>
    </source>
</reference>
<evidence type="ECO:0000256" key="18">
    <source>
        <dbReference type="ARBA" id="ARBA00023065"/>
    </source>
</evidence>
<keyword evidence="9 24" id="KW-0285">Flavoprotein</keyword>
<dbReference type="GO" id="GO:0051537">
    <property type="term" value="F:2 iron, 2 sulfur cluster binding"/>
    <property type="evidence" value="ECO:0007669"/>
    <property type="project" value="UniProtKB-KW"/>
</dbReference>
<evidence type="ECO:0000313" key="28">
    <source>
        <dbReference type="EMBL" id="PHM56076.1"/>
    </source>
</evidence>
<dbReference type="EMBL" id="CP016176">
    <property type="protein sequence ID" value="AOM40949.1"/>
    <property type="molecule type" value="Genomic_DNA"/>
</dbReference>
<dbReference type="InterPro" id="IPR017927">
    <property type="entry name" value="FAD-bd_FR_type"/>
</dbReference>
<dbReference type="GO" id="GO:0009055">
    <property type="term" value="F:electron transfer activity"/>
    <property type="evidence" value="ECO:0007669"/>
    <property type="project" value="UniProtKB-UniRule"/>
</dbReference>
<dbReference type="SUPFAM" id="SSF54292">
    <property type="entry name" value="2Fe-2S ferredoxin-like"/>
    <property type="match status" value="1"/>
</dbReference>
<dbReference type="InterPro" id="IPR010205">
    <property type="entry name" value="NqrF"/>
</dbReference>
<keyword evidence="12 24" id="KW-0274">FAD</keyword>
<evidence type="ECO:0000256" key="14">
    <source>
        <dbReference type="ARBA" id="ARBA00023004"/>
    </source>
</evidence>
<keyword evidence="13 24" id="KW-1278">Translocase</keyword>
<evidence type="ECO:0000256" key="1">
    <source>
        <dbReference type="ARBA" id="ARBA00001974"/>
    </source>
</evidence>
<dbReference type="PANTHER" id="PTHR43644">
    <property type="entry name" value="NA(+)-TRANSLOCATING NADH-QUINONE REDUCTASE SUBUNIT"/>
    <property type="match status" value="1"/>
</dbReference>
<keyword evidence="19 24" id="KW-0830">Ubiquinone</keyword>
<keyword evidence="18 24" id="KW-0406">Ion transport</keyword>
<gene>
    <name evidence="24" type="primary">nqrF</name>
    <name evidence="27" type="ORF">A9255_10385</name>
    <name evidence="28" type="ORF">Xhom_01542</name>
</gene>
<dbReference type="Pfam" id="PF00175">
    <property type="entry name" value="NAD_binding_1"/>
    <property type="match status" value="1"/>
</dbReference>
<evidence type="ECO:0000259" key="25">
    <source>
        <dbReference type="PROSITE" id="PS51085"/>
    </source>
</evidence>
<dbReference type="STRING" id="351679.A9255_10385"/>
<dbReference type="Gene3D" id="3.10.20.30">
    <property type="match status" value="1"/>
</dbReference>
<dbReference type="Pfam" id="PF00970">
    <property type="entry name" value="FAD_binding_6"/>
    <property type="match status" value="1"/>
</dbReference>
<evidence type="ECO:0000256" key="15">
    <source>
        <dbReference type="ARBA" id="ARBA00023014"/>
    </source>
</evidence>
<name>A0A2G0QA27_XENHO</name>
<feature type="binding site" evidence="24">
    <location>
        <position position="76"/>
    </location>
    <ligand>
        <name>[2Fe-2S] cluster</name>
        <dbReference type="ChEBI" id="CHEBI:190135"/>
    </ligand>
</feature>
<dbReference type="OrthoDB" id="9806195at2"/>